<comment type="caution">
    <text evidence="2">The sequence shown here is derived from an EMBL/GenBank/DDBJ whole genome shotgun (WGS) entry which is preliminary data.</text>
</comment>
<dbReference type="EMBL" id="VIGI01000013">
    <property type="protein sequence ID" value="KAB8292521.1"/>
    <property type="molecule type" value="Genomic_DNA"/>
</dbReference>
<evidence type="ECO:0000313" key="3">
    <source>
        <dbReference type="Proteomes" id="UP000326757"/>
    </source>
</evidence>
<dbReference type="AlphaFoldDB" id="A0A5N6JVP8"/>
<protein>
    <submittedName>
        <fullName evidence="2">Uncharacterized protein</fullName>
    </submittedName>
</protein>
<evidence type="ECO:0000256" key="1">
    <source>
        <dbReference type="SAM" id="MobiDB-lite"/>
    </source>
</evidence>
<reference evidence="2 3" key="1">
    <citation type="submission" date="2019-06" db="EMBL/GenBank/DDBJ databases">
        <title>Genome Sequence of the Brown Rot Fungal Pathogen Monilinia laxa.</title>
        <authorList>
            <person name="De Miccolis Angelini R.M."/>
            <person name="Landi L."/>
            <person name="Abate D."/>
            <person name="Pollastro S."/>
            <person name="Romanazzi G."/>
            <person name="Faretra F."/>
        </authorList>
    </citation>
    <scope>NUCLEOTIDE SEQUENCE [LARGE SCALE GENOMIC DNA]</scope>
    <source>
        <strain evidence="2 3">Mlax316</strain>
    </source>
</reference>
<evidence type="ECO:0000313" key="2">
    <source>
        <dbReference type="EMBL" id="KAB8292521.1"/>
    </source>
</evidence>
<name>A0A5N6JVP8_MONLA</name>
<keyword evidence="3" id="KW-1185">Reference proteome</keyword>
<sequence length="66" mass="7317">MVEKTAKKELAKSDTSGHRVNHSAKVPNQVMGHHDINTRVLIGLLAETTDCNFHVVIKLKSTQELP</sequence>
<feature type="region of interest" description="Disordered" evidence="1">
    <location>
        <begin position="1"/>
        <end position="31"/>
    </location>
</feature>
<feature type="compositionally biased region" description="Basic and acidic residues" evidence="1">
    <location>
        <begin position="1"/>
        <end position="17"/>
    </location>
</feature>
<dbReference type="Proteomes" id="UP000326757">
    <property type="component" value="Unassembled WGS sequence"/>
</dbReference>
<gene>
    <name evidence="2" type="ORF">EYC80_008231</name>
</gene>
<organism evidence="2 3">
    <name type="scientific">Monilinia laxa</name>
    <name type="common">Brown rot fungus</name>
    <name type="synonym">Sclerotinia laxa</name>
    <dbReference type="NCBI Taxonomy" id="61186"/>
    <lineage>
        <taxon>Eukaryota</taxon>
        <taxon>Fungi</taxon>
        <taxon>Dikarya</taxon>
        <taxon>Ascomycota</taxon>
        <taxon>Pezizomycotina</taxon>
        <taxon>Leotiomycetes</taxon>
        <taxon>Helotiales</taxon>
        <taxon>Sclerotiniaceae</taxon>
        <taxon>Monilinia</taxon>
    </lineage>
</organism>
<proteinExistence type="predicted"/>
<accession>A0A5N6JVP8</accession>